<dbReference type="VEuPathDB" id="VectorBase:AATE001308"/>
<name>A0A182ILB5_ANOAO</name>
<organism evidence="1">
    <name type="scientific">Anopheles atroparvus</name>
    <name type="common">European mosquito</name>
    <dbReference type="NCBI Taxonomy" id="41427"/>
    <lineage>
        <taxon>Eukaryota</taxon>
        <taxon>Metazoa</taxon>
        <taxon>Ecdysozoa</taxon>
        <taxon>Arthropoda</taxon>
        <taxon>Hexapoda</taxon>
        <taxon>Insecta</taxon>
        <taxon>Pterygota</taxon>
        <taxon>Neoptera</taxon>
        <taxon>Endopterygota</taxon>
        <taxon>Diptera</taxon>
        <taxon>Nematocera</taxon>
        <taxon>Culicoidea</taxon>
        <taxon>Culicidae</taxon>
        <taxon>Anophelinae</taxon>
        <taxon>Anopheles</taxon>
    </lineage>
</organism>
<proteinExistence type="predicted"/>
<reference evidence="1" key="1">
    <citation type="submission" date="2022-08" db="UniProtKB">
        <authorList>
            <consortium name="EnsemblMetazoa"/>
        </authorList>
    </citation>
    <scope>IDENTIFICATION</scope>
    <source>
        <strain evidence="1">EBRO</strain>
    </source>
</reference>
<dbReference type="PROSITE" id="PS51072">
    <property type="entry name" value="MHD"/>
    <property type="match status" value="1"/>
</dbReference>
<evidence type="ECO:0000313" key="1">
    <source>
        <dbReference type="EnsemblMetazoa" id="AATE001308-PA.1"/>
    </source>
</evidence>
<sequence>MGCIWFRRNELLLVVREYVNLLVSPKGQMLLTFVIGKVARKTYLSDIPECKFGINDKIVVKAKGHSGICSSADNKALFPVGQACDHHGTCYAEHHKDGSDDVLHNLKEA</sequence>
<dbReference type="Gene3D" id="2.60.40.1170">
    <property type="entry name" value="Mu homology domain, subdomain B"/>
    <property type="match status" value="1"/>
</dbReference>
<dbReference type="InterPro" id="IPR028565">
    <property type="entry name" value="MHD"/>
</dbReference>
<accession>A0A182ILB5</accession>
<dbReference type="EnsemblMetazoa" id="AATE001308-RA">
    <property type="protein sequence ID" value="AATE001308-PA.1"/>
    <property type="gene ID" value="AATE001308"/>
</dbReference>
<protein>
    <submittedName>
        <fullName evidence="1">Uncharacterized protein</fullName>
    </submittedName>
</protein>
<dbReference type="InterPro" id="IPR036168">
    <property type="entry name" value="AP2_Mu_C_sf"/>
</dbReference>
<dbReference type="AlphaFoldDB" id="A0A182ILB5"/>
<dbReference type="SUPFAM" id="SSF49447">
    <property type="entry name" value="Second domain of Mu2 adaptin subunit (ap50) of ap2 adaptor"/>
    <property type="match status" value="1"/>
</dbReference>
<dbReference type="STRING" id="41427.A0A182ILB5"/>
<dbReference type="Pfam" id="PF00928">
    <property type="entry name" value="Adap_comp_sub"/>
    <property type="match status" value="1"/>
</dbReference>